<dbReference type="Pfam" id="PF00929">
    <property type="entry name" value="RNase_T"/>
    <property type="match status" value="1"/>
</dbReference>
<dbReference type="PANTHER" id="PTHR30231">
    <property type="entry name" value="DNA POLYMERASE III SUBUNIT EPSILON"/>
    <property type="match status" value="1"/>
</dbReference>
<dbReference type="SMART" id="SM00479">
    <property type="entry name" value="EXOIII"/>
    <property type="match status" value="1"/>
</dbReference>
<name>A0A3D8INE2_9HELI</name>
<dbReference type="GO" id="GO:0045004">
    <property type="term" value="P:DNA replication proofreading"/>
    <property type="evidence" value="ECO:0007669"/>
    <property type="project" value="TreeGrafter"/>
</dbReference>
<sequence>MTLNDYVKFFELCDSLPLEMREFHKRLCHFFPQYSELDIDCFVEVLIGNNAPFCRIQEKPQHNQQDSNAQLSLIDITTRSLDFRDCKLCFVDIESTSSSVQNGQIIEIGALIAQNGKILDTFDTLIYSPFVPEEITMLTGINATMLVDAPKVHDVLVDFRAFLSDCIFVAHSVGFDYSFISESMQAYDMPPLLNARLCTLELSRKVILSYKHALPFLNEMLGINTSISHRAFADALTSFELYKICALCLPEKVQSIQDVIDFSRGKMNYPNRSTSKASLTKHSTKYALTHNHIVNLFQNS</sequence>
<dbReference type="InterPro" id="IPR036397">
    <property type="entry name" value="RNaseH_sf"/>
</dbReference>
<dbReference type="PANTHER" id="PTHR30231:SF41">
    <property type="entry name" value="DNA POLYMERASE III SUBUNIT EPSILON"/>
    <property type="match status" value="1"/>
</dbReference>
<dbReference type="AlphaFoldDB" id="A0A3D8INE2"/>
<dbReference type="EMBL" id="NXLQ01000003">
    <property type="protein sequence ID" value="RDU66732.1"/>
    <property type="molecule type" value="Genomic_DNA"/>
</dbReference>
<dbReference type="OrthoDB" id="9804290at2"/>
<evidence type="ECO:0000313" key="4">
    <source>
        <dbReference type="EMBL" id="RDU66732.1"/>
    </source>
</evidence>
<dbReference type="SUPFAM" id="SSF53098">
    <property type="entry name" value="Ribonuclease H-like"/>
    <property type="match status" value="1"/>
</dbReference>
<reference evidence="4 5" key="1">
    <citation type="submission" date="2018-04" db="EMBL/GenBank/DDBJ databases">
        <title>Novel Campyloabacter and Helicobacter Species and Strains.</title>
        <authorList>
            <person name="Mannion A.J."/>
            <person name="Shen Z."/>
            <person name="Fox J.G."/>
        </authorList>
    </citation>
    <scope>NUCLEOTIDE SEQUENCE [LARGE SCALE GENOMIC DNA]</scope>
    <source>
        <strain evidence="4 5">MIT 17-337</strain>
    </source>
</reference>
<keyword evidence="5" id="KW-1185">Reference proteome</keyword>
<keyword evidence="4" id="KW-0269">Exonuclease</keyword>
<comment type="subunit">
    <text evidence="2">DNA polymerase III contains a core (composed of alpha, epsilon and theta chains) that associates with a tau subunit. This core dimerizes to form the POLIII' complex. PolIII' associates with the gamma complex (composed of gamma, delta, delta', psi and chi chains) and with the beta chain to form the complete DNA polymerase III complex.</text>
</comment>
<feature type="domain" description="Exonuclease" evidence="3">
    <location>
        <begin position="87"/>
        <end position="251"/>
    </location>
</feature>
<dbReference type="GO" id="GO:0008408">
    <property type="term" value="F:3'-5' exonuclease activity"/>
    <property type="evidence" value="ECO:0007669"/>
    <property type="project" value="TreeGrafter"/>
</dbReference>
<gene>
    <name evidence="4" type="ORF">CQA53_02885</name>
</gene>
<dbReference type="CDD" id="cd06127">
    <property type="entry name" value="DEDDh"/>
    <property type="match status" value="1"/>
</dbReference>
<comment type="function">
    <text evidence="1">DNA polymerase III is a complex, multichain enzyme responsible for most of the replicative synthesis in bacteria. The epsilon subunit contain the editing function and is a proofreading 3'-5' exonuclease.</text>
</comment>
<evidence type="ECO:0000256" key="2">
    <source>
        <dbReference type="ARBA" id="ARBA00026073"/>
    </source>
</evidence>
<keyword evidence="4" id="KW-0540">Nuclease</keyword>
<organism evidence="4 5">
    <name type="scientific">Helicobacter didelphidarum</name>
    <dbReference type="NCBI Taxonomy" id="2040648"/>
    <lineage>
        <taxon>Bacteria</taxon>
        <taxon>Pseudomonadati</taxon>
        <taxon>Campylobacterota</taxon>
        <taxon>Epsilonproteobacteria</taxon>
        <taxon>Campylobacterales</taxon>
        <taxon>Helicobacteraceae</taxon>
        <taxon>Helicobacter</taxon>
    </lineage>
</organism>
<dbReference type="Gene3D" id="3.30.420.10">
    <property type="entry name" value="Ribonuclease H-like superfamily/Ribonuclease H"/>
    <property type="match status" value="1"/>
</dbReference>
<keyword evidence="4" id="KW-0378">Hydrolase</keyword>
<dbReference type="GO" id="GO:0003676">
    <property type="term" value="F:nucleic acid binding"/>
    <property type="evidence" value="ECO:0007669"/>
    <property type="project" value="InterPro"/>
</dbReference>
<protein>
    <submittedName>
        <fullName evidence="4">3'-5' exonuclease</fullName>
    </submittedName>
</protein>
<dbReference type="FunFam" id="3.30.420.10:FF:000045">
    <property type="entry name" value="3'-5' exonuclease DinG"/>
    <property type="match status" value="1"/>
</dbReference>
<proteinExistence type="predicted"/>
<comment type="caution">
    <text evidence="4">The sequence shown here is derived from an EMBL/GenBank/DDBJ whole genome shotgun (WGS) entry which is preliminary data.</text>
</comment>
<dbReference type="Proteomes" id="UP000256379">
    <property type="component" value="Unassembled WGS sequence"/>
</dbReference>
<evidence type="ECO:0000259" key="3">
    <source>
        <dbReference type="SMART" id="SM00479"/>
    </source>
</evidence>
<dbReference type="NCBIfam" id="NF006316">
    <property type="entry name" value="PRK08517.1"/>
    <property type="match status" value="1"/>
</dbReference>
<dbReference type="GO" id="GO:0005829">
    <property type="term" value="C:cytosol"/>
    <property type="evidence" value="ECO:0007669"/>
    <property type="project" value="TreeGrafter"/>
</dbReference>
<evidence type="ECO:0000313" key="5">
    <source>
        <dbReference type="Proteomes" id="UP000256379"/>
    </source>
</evidence>
<accession>A0A3D8INE2</accession>
<dbReference type="InterPro" id="IPR012337">
    <property type="entry name" value="RNaseH-like_sf"/>
</dbReference>
<evidence type="ECO:0000256" key="1">
    <source>
        <dbReference type="ARBA" id="ARBA00025483"/>
    </source>
</evidence>
<dbReference type="RefSeq" id="WP_115542518.1">
    <property type="nucleotide sequence ID" value="NZ_NXLQ01000003.1"/>
</dbReference>
<dbReference type="InterPro" id="IPR013520">
    <property type="entry name" value="Ribonucl_H"/>
</dbReference>